<accession>A0A4R6M8V6</accession>
<keyword evidence="3" id="KW-1185">Reference proteome</keyword>
<dbReference type="PANTHER" id="PTHR30272:SF8">
    <property type="entry name" value="3-HYDROXYDECANOYL-[ACYL-CARRIER-PROTEIN] DEHYDRATASE"/>
    <property type="match status" value="1"/>
</dbReference>
<dbReference type="OrthoDB" id="9786735at2"/>
<dbReference type="PANTHER" id="PTHR30272">
    <property type="entry name" value="3-HYDROXYACYL-[ACYL-CARRIER-PROTEIN] DEHYDRATASE"/>
    <property type="match status" value="1"/>
</dbReference>
<dbReference type="AlphaFoldDB" id="A0A4R6M8V6"/>
<dbReference type="Proteomes" id="UP000294656">
    <property type="component" value="Unassembled WGS sequence"/>
</dbReference>
<evidence type="ECO:0000313" key="2">
    <source>
        <dbReference type="EMBL" id="TDO97897.1"/>
    </source>
</evidence>
<sequence length="162" mass="17747">MQFSHSDILAMSEGGFFGEGNAQLPSDLMLMVDHIDQLDFTGGHYGRGFLGAQLAIRPDHWFFACHFKGDPVMPGCLGLDALWQLLGVFLGCSGLPGKGRALGVGNVRFSGQIYPDDSRIEYHIHVKRVIKKPLGMGIADGFVLLNDKVIYEAKDLKVGLIR</sequence>
<dbReference type="UniPathway" id="UPA00094"/>
<evidence type="ECO:0000256" key="1">
    <source>
        <dbReference type="ARBA" id="ARBA00023239"/>
    </source>
</evidence>
<dbReference type="NCBIfam" id="NF003509">
    <property type="entry name" value="PRK05174.1"/>
    <property type="match status" value="1"/>
</dbReference>
<dbReference type="Gene3D" id="3.10.129.10">
    <property type="entry name" value="Hotdog Thioesterase"/>
    <property type="match status" value="1"/>
</dbReference>
<dbReference type="GO" id="GO:0016853">
    <property type="term" value="F:isomerase activity"/>
    <property type="evidence" value="ECO:0007669"/>
    <property type="project" value="UniProtKB-KW"/>
</dbReference>
<dbReference type="InterPro" id="IPR029069">
    <property type="entry name" value="HotDog_dom_sf"/>
</dbReference>
<reference evidence="2 3" key="1">
    <citation type="submission" date="2019-03" db="EMBL/GenBank/DDBJ databases">
        <title>Genomic Encyclopedia of Type Strains, Phase III (KMG-III): the genomes of soil and plant-associated and newly described type strains.</title>
        <authorList>
            <person name="Whitman W."/>
        </authorList>
    </citation>
    <scope>NUCLEOTIDE SEQUENCE [LARGE SCALE GENOMIC DNA]</scope>
    <source>
        <strain evidence="2 3">CECT 7378</strain>
    </source>
</reference>
<dbReference type="GO" id="GO:0006633">
    <property type="term" value="P:fatty acid biosynthetic process"/>
    <property type="evidence" value="ECO:0007669"/>
    <property type="project" value="UniProtKB-UniPathway"/>
</dbReference>
<dbReference type="RefSeq" id="WP_133503318.1">
    <property type="nucleotide sequence ID" value="NZ_SNXC01000011.1"/>
</dbReference>
<dbReference type="GO" id="GO:0016829">
    <property type="term" value="F:lyase activity"/>
    <property type="evidence" value="ECO:0007669"/>
    <property type="project" value="UniProtKB-KW"/>
</dbReference>
<evidence type="ECO:0000313" key="3">
    <source>
        <dbReference type="Proteomes" id="UP000294656"/>
    </source>
</evidence>
<comment type="caution">
    <text evidence="2">The sequence shown here is derived from an EMBL/GenBank/DDBJ whole genome shotgun (WGS) entry which is preliminary data.</text>
</comment>
<dbReference type="Pfam" id="PF07977">
    <property type="entry name" value="FabA"/>
    <property type="match status" value="1"/>
</dbReference>
<dbReference type="EMBL" id="SNXC01000011">
    <property type="protein sequence ID" value="TDO97897.1"/>
    <property type="molecule type" value="Genomic_DNA"/>
</dbReference>
<organism evidence="2 3">
    <name type="scientific">Marinomonas balearica</name>
    <dbReference type="NCBI Taxonomy" id="491947"/>
    <lineage>
        <taxon>Bacteria</taxon>
        <taxon>Pseudomonadati</taxon>
        <taxon>Pseudomonadota</taxon>
        <taxon>Gammaproteobacteria</taxon>
        <taxon>Oceanospirillales</taxon>
        <taxon>Oceanospirillaceae</taxon>
        <taxon>Marinomonas</taxon>
    </lineage>
</organism>
<protein>
    <submittedName>
        <fullName evidence="2">3-hydroxyacyl-[acyl-carrier protein] dehydratase/trans-2-decenoyl-[acyl-carrier protein] isomerase</fullName>
    </submittedName>
</protein>
<dbReference type="InterPro" id="IPR013114">
    <property type="entry name" value="FabA_FabZ"/>
</dbReference>
<proteinExistence type="predicted"/>
<keyword evidence="1" id="KW-0456">Lyase</keyword>
<name>A0A4R6M8V6_9GAMM</name>
<dbReference type="SUPFAM" id="SSF54637">
    <property type="entry name" value="Thioesterase/thiol ester dehydrase-isomerase"/>
    <property type="match status" value="1"/>
</dbReference>
<gene>
    <name evidence="2" type="ORF">DFP79_1526</name>
</gene>
<keyword evidence="2" id="KW-0413">Isomerase</keyword>